<dbReference type="SUPFAM" id="SSF51905">
    <property type="entry name" value="FAD/NAD(P)-binding domain"/>
    <property type="match status" value="1"/>
</dbReference>
<evidence type="ECO:0000256" key="3">
    <source>
        <dbReference type="ARBA" id="ARBA00005012"/>
    </source>
</evidence>
<dbReference type="PANTHER" id="PTHR43104:SF2">
    <property type="entry name" value="L-2-HYDROXYGLUTARATE DEHYDROGENASE, MITOCHONDRIAL"/>
    <property type="match status" value="1"/>
</dbReference>
<dbReference type="Proteomes" id="UP000247807">
    <property type="component" value="Unassembled WGS sequence"/>
</dbReference>
<keyword evidence="4 8" id="KW-0816">Tricarboxylic acid cycle</keyword>
<evidence type="ECO:0000256" key="2">
    <source>
        <dbReference type="ARBA" id="ARBA00001974"/>
    </source>
</evidence>
<comment type="pathway">
    <text evidence="3 8">Carbohydrate metabolism; tricarboxylic acid cycle; oxaloacetate from (S)-malate (quinone route): step 1/1.</text>
</comment>
<evidence type="ECO:0000256" key="5">
    <source>
        <dbReference type="ARBA" id="ARBA00022630"/>
    </source>
</evidence>
<dbReference type="GO" id="GO:0047545">
    <property type="term" value="F:(S)-2-hydroxyglutarate dehydrogenase activity"/>
    <property type="evidence" value="ECO:0007669"/>
    <property type="project" value="TreeGrafter"/>
</dbReference>
<dbReference type="EC" id="1.1.5.4" evidence="8"/>
<dbReference type="AlphaFoldDB" id="A0A318RI44"/>
<dbReference type="Gene3D" id="3.30.9.10">
    <property type="entry name" value="D-Amino Acid Oxidase, subunit A, domain 2"/>
    <property type="match status" value="1"/>
</dbReference>
<dbReference type="OrthoDB" id="9763983at2"/>
<dbReference type="InterPro" id="IPR006231">
    <property type="entry name" value="MQO"/>
</dbReference>
<dbReference type="GO" id="GO:0006099">
    <property type="term" value="P:tricarboxylic acid cycle"/>
    <property type="evidence" value="ECO:0007669"/>
    <property type="project" value="UniProtKB-UniRule"/>
</dbReference>
<comment type="cofactor">
    <cofactor evidence="2 8">
        <name>FAD</name>
        <dbReference type="ChEBI" id="CHEBI:57692"/>
    </cofactor>
</comment>
<dbReference type="PANTHER" id="PTHR43104">
    <property type="entry name" value="L-2-HYDROXYGLUTARATE DEHYDROGENASE, MITOCHONDRIAL"/>
    <property type="match status" value="1"/>
</dbReference>
<protein>
    <recommendedName>
        <fullName evidence="8">Probable malate:quinone oxidoreductase</fullName>
        <ecNumber evidence="8">1.1.5.4</ecNumber>
    </recommendedName>
    <alternativeName>
        <fullName evidence="8">MQO</fullName>
    </alternativeName>
    <alternativeName>
        <fullName evidence="8">Malate dehydrogenase [quinone]</fullName>
    </alternativeName>
</protein>
<evidence type="ECO:0000256" key="6">
    <source>
        <dbReference type="ARBA" id="ARBA00022827"/>
    </source>
</evidence>
<comment type="catalytic activity">
    <reaction evidence="1 8">
        <text>(S)-malate + a quinone = a quinol + oxaloacetate</text>
        <dbReference type="Rhea" id="RHEA:46012"/>
        <dbReference type="ChEBI" id="CHEBI:15589"/>
        <dbReference type="ChEBI" id="CHEBI:16452"/>
        <dbReference type="ChEBI" id="CHEBI:24646"/>
        <dbReference type="ChEBI" id="CHEBI:132124"/>
        <dbReference type="EC" id="1.1.5.4"/>
    </reaction>
</comment>
<evidence type="ECO:0000256" key="1">
    <source>
        <dbReference type="ARBA" id="ARBA00001139"/>
    </source>
</evidence>
<dbReference type="RefSeq" id="WP_158466104.1">
    <property type="nucleotide sequence ID" value="NZ_QJUE01000002.1"/>
</dbReference>
<accession>A0A318RI44</accession>
<proteinExistence type="inferred from homology"/>
<dbReference type="Pfam" id="PF06039">
    <property type="entry name" value="Mqo"/>
    <property type="match status" value="1"/>
</dbReference>
<evidence type="ECO:0000313" key="10">
    <source>
        <dbReference type="Proteomes" id="UP000247807"/>
    </source>
</evidence>
<dbReference type="NCBIfam" id="NF003611">
    <property type="entry name" value="PRK05257.3-2"/>
    <property type="match status" value="1"/>
</dbReference>
<dbReference type="InterPro" id="IPR036188">
    <property type="entry name" value="FAD/NAD-bd_sf"/>
</dbReference>
<organism evidence="9 10">
    <name type="scientific">Prochlorococcus marinus XMU1408</name>
    <dbReference type="NCBI Taxonomy" id="2213228"/>
    <lineage>
        <taxon>Bacteria</taxon>
        <taxon>Bacillati</taxon>
        <taxon>Cyanobacteriota</taxon>
        <taxon>Cyanophyceae</taxon>
        <taxon>Synechococcales</taxon>
        <taxon>Prochlorococcaceae</taxon>
        <taxon>Prochlorococcus</taxon>
    </lineage>
</organism>
<evidence type="ECO:0000256" key="4">
    <source>
        <dbReference type="ARBA" id="ARBA00022532"/>
    </source>
</evidence>
<keyword evidence="5 8" id="KW-0285">Flavoprotein</keyword>
<reference evidence="9 10" key="1">
    <citation type="journal article" date="2018" name="Appl. Environ. Microbiol.">
        <title>Genome rearrangement shapes Prochlorococcus ecological adaptation.</title>
        <authorList>
            <person name="Yan W."/>
            <person name="Wei S."/>
            <person name="Wang Q."/>
            <person name="Xiao X."/>
            <person name="Zeng Q."/>
            <person name="Jiao N."/>
            <person name="Zhang R."/>
        </authorList>
    </citation>
    <scope>NUCLEOTIDE SEQUENCE [LARGE SCALE GENOMIC DNA]</scope>
    <source>
        <strain evidence="9 10">XMU1408</strain>
    </source>
</reference>
<evidence type="ECO:0000256" key="7">
    <source>
        <dbReference type="ARBA" id="ARBA00023002"/>
    </source>
</evidence>
<sequence>MFRTSTSDLENTYDAILVGAGIMSSTLAVLLHELDPDLRLLIVERLSSSGLESSSANNNAGTGHAANCELNYTPVQDDGCISTSKAFEINKSFEQSLEFWASLAEKGKLIPATFLNKLPHISLVFGNEDIHLLQKRFSELSSHAAFSQMEFTKDHDELKDWIPLVMDGRKQSEKIAATRIRRGTDIDFGNLTRSYIKQIEGKESIEINYSTNVENLQQDSEGVWYLSLDGTKINRIVRSKFVFLGAGGGALTLLQKSGIPEGLSYAGFPVSGKWLICEEENSTKTHNAKVYGNAAVGAPPMSVPHLDTRWINGKRSLLFGPFAGFSSNFLKYGSKLDLFRSIKSTNVVSMLQAGITNLDLGKYLFNQLIQTNKDRIETLKKFLPMVRPGDWKLSIAGQRVQIIKQTPKGGVLKMGTEVVTSSDGSLAVLLGASPGASTAVTIMIEVLNRCWYEKMKSIQWQKKMLELFPSIGTDINSNQEALLAIRKRNDFLLKLI</sequence>
<dbReference type="GO" id="GO:0008924">
    <property type="term" value="F:L-malate dehydrogenase (quinone) activity"/>
    <property type="evidence" value="ECO:0007669"/>
    <property type="project" value="UniProtKB-UniRule"/>
</dbReference>
<dbReference type="NCBIfam" id="TIGR01320">
    <property type="entry name" value="mal_quin_oxido"/>
    <property type="match status" value="1"/>
</dbReference>
<gene>
    <name evidence="8" type="primary">mqo</name>
    <name evidence="9" type="ORF">DNJ73_02315</name>
</gene>
<dbReference type="NCBIfam" id="NF003607">
    <property type="entry name" value="PRK05257.2-3"/>
    <property type="match status" value="1"/>
</dbReference>
<dbReference type="Gene3D" id="3.50.50.60">
    <property type="entry name" value="FAD/NAD(P)-binding domain"/>
    <property type="match status" value="1"/>
</dbReference>
<comment type="caution">
    <text evidence="9">The sequence shown here is derived from an EMBL/GenBank/DDBJ whole genome shotgun (WGS) entry which is preliminary data.</text>
</comment>
<keyword evidence="7 8" id="KW-0560">Oxidoreductase</keyword>
<name>A0A318RI44_PROMR</name>
<evidence type="ECO:0000256" key="8">
    <source>
        <dbReference type="HAMAP-Rule" id="MF_00212"/>
    </source>
</evidence>
<dbReference type="EMBL" id="QJUE01000002">
    <property type="protein sequence ID" value="PYE03263.1"/>
    <property type="molecule type" value="Genomic_DNA"/>
</dbReference>
<dbReference type="UniPathway" id="UPA00223">
    <property type="reaction ID" value="UER01008"/>
</dbReference>
<evidence type="ECO:0000313" key="9">
    <source>
        <dbReference type="EMBL" id="PYE03263.1"/>
    </source>
</evidence>
<keyword evidence="6 8" id="KW-0274">FAD</keyword>
<dbReference type="HAMAP" id="MF_00212">
    <property type="entry name" value="MQO"/>
    <property type="match status" value="1"/>
</dbReference>
<comment type="similarity">
    <text evidence="8">Belongs to the MQO family.</text>
</comment>
<dbReference type="NCBIfam" id="NF003606">
    <property type="entry name" value="PRK05257.2-1"/>
    <property type="match status" value="1"/>
</dbReference>